<dbReference type="PANTHER" id="PTHR12302:SF3">
    <property type="entry name" value="SERINE_THREONINE-PROTEIN KINASE 31"/>
    <property type="match status" value="1"/>
</dbReference>
<keyword evidence="2 5" id="KW-0255">Endonuclease</keyword>
<keyword evidence="1" id="KW-0540">Nuclease</keyword>
<keyword evidence="6" id="KW-1185">Reference proteome</keyword>
<dbReference type="Gene3D" id="2.40.50.90">
    <property type="match status" value="1"/>
</dbReference>
<dbReference type="PANTHER" id="PTHR12302">
    <property type="entry name" value="EBNA2 BINDING PROTEIN P100"/>
    <property type="match status" value="1"/>
</dbReference>
<evidence type="ECO:0000256" key="1">
    <source>
        <dbReference type="ARBA" id="ARBA00022722"/>
    </source>
</evidence>
<proteinExistence type="predicted"/>
<comment type="caution">
    <text evidence="5">The sequence shown here is derived from an EMBL/GenBank/DDBJ whole genome shotgun (WGS) entry which is preliminary data.</text>
</comment>
<evidence type="ECO:0000259" key="4">
    <source>
        <dbReference type="PROSITE" id="PS50830"/>
    </source>
</evidence>
<dbReference type="InterPro" id="IPR035437">
    <property type="entry name" value="SNase_OB-fold_sf"/>
</dbReference>
<dbReference type="OrthoDB" id="9805504at2"/>
<dbReference type="Proteomes" id="UP000286947">
    <property type="component" value="Unassembled WGS sequence"/>
</dbReference>
<keyword evidence="3 5" id="KW-0378">Hydrolase</keyword>
<evidence type="ECO:0000256" key="2">
    <source>
        <dbReference type="ARBA" id="ARBA00022759"/>
    </source>
</evidence>
<gene>
    <name evidence="5" type="primary">yokF</name>
    <name evidence="5" type="ORF">CUZ56_00746</name>
</gene>
<dbReference type="SMART" id="SM00318">
    <property type="entry name" value="SNc"/>
    <property type="match status" value="1"/>
</dbReference>
<dbReference type="GO" id="GO:0004519">
    <property type="term" value="F:endonuclease activity"/>
    <property type="evidence" value="ECO:0007669"/>
    <property type="project" value="UniProtKB-KW"/>
</dbReference>
<accession>A0A433SHR0</accession>
<dbReference type="PROSITE" id="PS50830">
    <property type="entry name" value="TNASE_3"/>
    <property type="match status" value="1"/>
</dbReference>
<dbReference type="EC" id="3.1.-.-" evidence="5"/>
<evidence type="ECO:0000313" key="6">
    <source>
        <dbReference type="Proteomes" id="UP000286947"/>
    </source>
</evidence>
<feature type="domain" description="TNase-like" evidence="4">
    <location>
        <begin position="9"/>
        <end position="128"/>
    </location>
</feature>
<dbReference type="InterPro" id="IPR016071">
    <property type="entry name" value="Staphylococal_nuclease_OB-fold"/>
</dbReference>
<dbReference type="AlphaFoldDB" id="A0A433SHR0"/>
<dbReference type="SUPFAM" id="SSF50199">
    <property type="entry name" value="Staphylococcal nuclease"/>
    <property type="match status" value="1"/>
</dbReference>
<protein>
    <submittedName>
        <fullName evidence="5">SPBc2 prophage-derived endonuclease YokF</fullName>
        <ecNumber evidence="5">3.1.-.-</ecNumber>
    </submittedName>
</protein>
<evidence type="ECO:0000256" key="3">
    <source>
        <dbReference type="ARBA" id="ARBA00022801"/>
    </source>
</evidence>
<dbReference type="GO" id="GO:0016787">
    <property type="term" value="F:hydrolase activity"/>
    <property type="evidence" value="ECO:0007669"/>
    <property type="project" value="UniProtKB-KW"/>
</dbReference>
<sequence>MLEILFCLVVGISDGDTLKARCGEPGNYEQVRVRIVAIDAPEREQDYSAKSREYLSDLCYRVNAQIVVHGRDRYGRIVGQVICNDVDAGSALVEEGLAWVYPQYAKDHKYLYGFQDHAQNEELNIWSMPNPVPPWEWRRESRE</sequence>
<reference evidence="5 6" key="1">
    <citation type="submission" date="2018-01" db="EMBL/GenBank/DDBJ databases">
        <title>Saezia sanguinis gen. nov., sp. nov., in the order Burkholderiales isolated from human blood.</title>
        <authorList>
            <person name="Medina-Pascual M.J."/>
            <person name="Valdezate S."/>
            <person name="Monzon S."/>
            <person name="Cuesta I."/>
            <person name="Carrasco G."/>
            <person name="Villalon P."/>
            <person name="Saez-Nieto J.A."/>
        </authorList>
    </citation>
    <scope>NUCLEOTIDE SEQUENCE [LARGE SCALE GENOMIC DNA]</scope>
    <source>
        <strain evidence="5 6">CNM695-12</strain>
    </source>
</reference>
<name>A0A433SHR0_9BURK</name>
<dbReference type="Pfam" id="PF00565">
    <property type="entry name" value="SNase"/>
    <property type="match status" value="1"/>
</dbReference>
<organism evidence="5 6">
    <name type="scientific">Saezia sanguinis</name>
    <dbReference type="NCBI Taxonomy" id="1965230"/>
    <lineage>
        <taxon>Bacteria</taxon>
        <taxon>Pseudomonadati</taxon>
        <taxon>Pseudomonadota</taxon>
        <taxon>Betaproteobacteria</taxon>
        <taxon>Burkholderiales</taxon>
        <taxon>Saeziaceae</taxon>
        <taxon>Saezia</taxon>
    </lineage>
</organism>
<evidence type="ECO:0000313" key="5">
    <source>
        <dbReference type="EMBL" id="RUS68258.1"/>
    </source>
</evidence>
<dbReference type="EMBL" id="PQSP01000001">
    <property type="protein sequence ID" value="RUS68258.1"/>
    <property type="molecule type" value="Genomic_DNA"/>
</dbReference>